<protein>
    <recommendedName>
        <fullName evidence="3">Phage protein</fullName>
    </recommendedName>
</protein>
<dbReference type="EMBL" id="JAMDKF010000015">
    <property type="protein sequence ID" value="MEE6041735.1"/>
    <property type="molecule type" value="Genomic_DNA"/>
</dbReference>
<proteinExistence type="predicted"/>
<evidence type="ECO:0008006" key="3">
    <source>
        <dbReference type="Google" id="ProtNLM"/>
    </source>
</evidence>
<name>A0ABU7QIH6_AVIPA</name>
<gene>
    <name evidence="1" type="ORF">M5S13_07530</name>
</gene>
<accession>A0ABU7QIH6</accession>
<sequence>MKTNEKRDLAGFTETELQALGINHENFIHGTNNHQFPYIAAVFEAVAEELENIAQAAPNAAIQFAKEANAIIKKLRELSPIPPLEEIEELAEQYSEDELASRLLGCTVCDFLAYQFAQMETQIITKLDSQMHGGENEKMH</sequence>
<dbReference type="Proteomes" id="UP001347884">
    <property type="component" value="Unassembled WGS sequence"/>
</dbReference>
<reference evidence="1 2" key="1">
    <citation type="journal article" date="2022" name="Front. Microbiol.">
        <title>Commensal bacteria contribute to the growth of multidrug-resistant Avibacterium paragallinarum in chickens.</title>
        <authorList>
            <person name="Zhu J."/>
            <person name="Chen Y."/>
            <person name="Wu Y."/>
            <person name="Wang Y."/>
            <person name="Zhu K."/>
        </authorList>
    </citation>
    <scope>NUCLEOTIDE SEQUENCE [LARGE SCALE GENOMIC DNA]</scope>
    <source>
        <strain evidence="1 2">AV25</strain>
    </source>
</reference>
<dbReference type="RefSeq" id="WP_194757684.1">
    <property type="nucleotide sequence ID" value="NZ_CP113786.1"/>
</dbReference>
<comment type="caution">
    <text evidence="1">The sequence shown here is derived from an EMBL/GenBank/DDBJ whole genome shotgun (WGS) entry which is preliminary data.</text>
</comment>
<keyword evidence="2" id="KW-1185">Reference proteome</keyword>
<evidence type="ECO:0000313" key="1">
    <source>
        <dbReference type="EMBL" id="MEE6041735.1"/>
    </source>
</evidence>
<organism evidence="1 2">
    <name type="scientific">Avibacterium paragallinarum</name>
    <name type="common">Haemophilus gallinarum</name>
    <dbReference type="NCBI Taxonomy" id="728"/>
    <lineage>
        <taxon>Bacteria</taxon>
        <taxon>Pseudomonadati</taxon>
        <taxon>Pseudomonadota</taxon>
        <taxon>Gammaproteobacteria</taxon>
        <taxon>Pasteurellales</taxon>
        <taxon>Pasteurellaceae</taxon>
        <taxon>Avibacterium</taxon>
    </lineage>
</organism>
<evidence type="ECO:0000313" key="2">
    <source>
        <dbReference type="Proteomes" id="UP001347884"/>
    </source>
</evidence>